<gene>
    <name evidence="18" type="primary">sec27</name>
    <name evidence="18" type="ORF">SOMG_03558</name>
</gene>
<evidence type="ECO:0000256" key="13">
    <source>
        <dbReference type="ARBA" id="ARBA00025536"/>
    </source>
</evidence>
<comment type="function">
    <text evidence="13">The coatomer is a cytosolic protein complex that binds to dilysine motifs and reversibly associates with Golgi non-clathrin-coated vesicles, which further mediate biosynthetic protein transport from the ER, via the Golgi up to the trans Golgi network. Coatomer complex is required for budding from Golgi membranes, and is essential for the retrograde Golgi-to-ER transport of dilysine-tagged proteins.</text>
</comment>
<proteinExistence type="inferred from homology"/>
<dbReference type="FunFam" id="1.25.40.470:FF:000001">
    <property type="entry name" value="Coatomer subunit beta"/>
    <property type="match status" value="1"/>
</dbReference>
<dbReference type="Gene3D" id="1.25.40.470">
    <property type="match status" value="1"/>
</dbReference>
<dbReference type="PANTHER" id="PTHR19876">
    <property type="entry name" value="COATOMER"/>
    <property type="match status" value="1"/>
</dbReference>
<dbReference type="PIRSF" id="PIRSF005567">
    <property type="entry name" value="Coatomer_beta'_subunit"/>
    <property type="match status" value="1"/>
</dbReference>
<dbReference type="GO" id="GO:0000139">
    <property type="term" value="C:Golgi membrane"/>
    <property type="evidence" value="ECO:0007669"/>
    <property type="project" value="UniProtKB-SubCell"/>
</dbReference>
<evidence type="ECO:0000313" key="18">
    <source>
        <dbReference type="EMBL" id="WBW73864.1"/>
    </source>
</evidence>
<feature type="repeat" description="WD" evidence="15">
    <location>
        <begin position="9"/>
        <end position="50"/>
    </location>
</feature>
<comment type="subcellular location">
    <subcellularLocation>
        <location evidence="2">Cytoplasmic vesicle</location>
        <location evidence="2">COPI-coated vesicle membrane</location>
        <topology evidence="2">Peripheral membrane protein</topology>
        <orientation evidence="2">Cytoplasmic side</orientation>
    </subcellularLocation>
    <subcellularLocation>
        <location evidence="1">Golgi apparatus membrane</location>
        <topology evidence="1">Peripheral membrane protein</topology>
        <orientation evidence="1">Cytoplasmic side</orientation>
    </subcellularLocation>
</comment>
<evidence type="ECO:0000259" key="17">
    <source>
        <dbReference type="Pfam" id="PF23953"/>
    </source>
</evidence>
<feature type="repeat" description="WD" evidence="15">
    <location>
        <begin position="223"/>
        <end position="264"/>
    </location>
</feature>
<dbReference type="GeneID" id="80877037"/>
<dbReference type="InterPro" id="IPR006692">
    <property type="entry name" value="Beta-prop_COPA/B_2nd"/>
</dbReference>
<evidence type="ECO:0000256" key="4">
    <source>
        <dbReference type="ARBA" id="ARBA00022448"/>
    </source>
</evidence>
<evidence type="ECO:0000256" key="1">
    <source>
        <dbReference type="ARBA" id="ARBA00004255"/>
    </source>
</evidence>
<name>A0AAF0AXI6_9SCHI</name>
<keyword evidence="10" id="KW-0333">Golgi apparatus</keyword>
<keyword evidence="7" id="KW-0677">Repeat</keyword>
<evidence type="ECO:0000256" key="11">
    <source>
        <dbReference type="ARBA" id="ARBA00023136"/>
    </source>
</evidence>
<evidence type="ECO:0000256" key="14">
    <source>
        <dbReference type="ARBA" id="ARBA00032920"/>
    </source>
</evidence>
<evidence type="ECO:0000256" key="2">
    <source>
        <dbReference type="ARBA" id="ARBA00004347"/>
    </source>
</evidence>
<dbReference type="KEGG" id="som:SOMG_03558"/>
<dbReference type="FunFam" id="2.130.10.10:FF:000016">
    <property type="entry name" value="Coatomer alpha subunit, putative"/>
    <property type="match status" value="1"/>
</dbReference>
<dbReference type="CDD" id="cd22947">
    <property type="entry name" value="Coatomer_WDAD_beta-like"/>
    <property type="match status" value="1"/>
</dbReference>
<dbReference type="InterPro" id="IPR056176">
    <property type="entry name" value="TPR_COPA_B"/>
</dbReference>
<dbReference type="InterPro" id="IPR016453">
    <property type="entry name" value="COPB2"/>
</dbReference>
<evidence type="ECO:0000256" key="5">
    <source>
        <dbReference type="ARBA" id="ARBA00022490"/>
    </source>
</evidence>
<dbReference type="Pfam" id="PF00400">
    <property type="entry name" value="WD40"/>
    <property type="match status" value="5"/>
</dbReference>
<keyword evidence="19" id="KW-1185">Reference proteome</keyword>
<dbReference type="GO" id="GO:0006890">
    <property type="term" value="P:retrograde vesicle-mediated transport, Golgi to endoplasmic reticulum"/>
    <property type="evidence" value="ECO:0007669"/>
    <property type="project" value="TreeGrafter"/>
</dbReference>
<evidence type="ECO:0000256" key="9">
    <source>
        <dbReference type="ARBA" id="ARBA00022927"/>
    </source>
</evidence>
<evidence type="ECO:0000256" key="8">
    <source>
        <dbReference type="ARBA" id="ARBA00022892"/>
    </source>
</evidence>
<dbReference type="GO" id="GO:0005198">
    <property type="term" value="F:structural molecule activity"/>
    <property type="evidence" value="ECO:0007669"/>
    <property type="project" value="InterPro"/>
</dbReference>
<dbReference type="Pfam" id="PF04053">
    <property type="entry name" value="B-prop_COPA_B_2nd"/>
    <property type="match status" value="1"/>
</dbReference>
<dbReference type="SUPFAM" id="SSF50978">
    <property type="entry name" value="WD40 repeat-like"/>
    <property type="match status" value="1"/>
</dbReference>
<dbReference type="AlphaFoldDB" id="A0AAF0AXI6"/>
<dbReference type="RefSeq" id="XP_056038107.1">
    <property type="nucleotide sequence ID" value="XM_056182348.1"/>
</dbReference>
<dbReference type="InterPro" id="IPR001680">
    <property type="entry name" value="WD40_rpt"/>
</dbReference>
<keyword evidence="9" id="KW-0653">Protein transport</keyword>
<dbReference type="GO" id="GO:0030126">
    <property type="term" value="C:COPI vesicle coat"/>
    <property type="evidence" value="ECO:0007669"/>
    <property type="project" value="TreeGrafter"/>
</dbReference>
<keyword evidence="8" id="KW-0931">ER-Golgi transport</keyword>
<evidence type="ECO:0000256" key="12">
    <source>
        <dbReference type="ARBA" id="ARBA00023329"/>
    </source>
</evidence>
<dbReference type="PROSITE" id="PS50082">
    <property type="entry name" value="WD_REPEATS_2"/>
    <property type="match status" value="4"/>
</dbReference>
<dbReference type="GO" id="GO:0006891">
    <property type="term" value="P:intra-Golgi vesicle-mediated transport"/>
    <property type="evidence" value="ECO:0007669"/>
    <property type="project" value="TreeGrafter"/>
</dbReference>
<dbReference type="Gene3D" id="2.130.10.10">
    <property type="entry name" value="YVTN repeat-like/Quinoprotein amine dehydrogenase"/>
    <property type="match status" value="1"/>
</dbReference>
<dbReference type="SMART" id="SM00320">
    <property type="entry name" value="WD40"/>
    <property type="match status" value="7"/>
</dbReference>
<dbReference type="PRINTS" id="PR00320">
    <property type="entry name" value="GPROTEINBRPT"/>
</dbReference>
<organism evidence="18 19">
    <name type="scientific">Schizosaccharomyces osmophilus</name>
    <dbReference type="NCBI Taxonomy" id="2545709"/>
    <lineage>
        <taxon>Eukaryota</taxon>
        <taxon>Fungi</taxon>
        <taxon>Dikarya</taxon>
        <taxon>Ascomycota</taxon>
        <taxon>Taphrinomycotina</taxon>
        <taxon>Schizosaccharomycetes</taxon>
        <taxon>Schizosaccharomycetales</taxon>
        <taxon>Schizosaccharomycetaceae</taxon>
        <taxon>Schizosaccharomyces</taxon>
    </lineage>
</organism>
<evidence type="ECO:0000259" key="16">
    <source>
        <dbReference type="Pfam" id="PF04053"/>
    </source>
</evidence>
<evidence type="ECO:0000256" key="7">
    <source>
        <dbReference type="ARBA" id="ARBA00022737"/>
    </source>
</evidence>
<dbReference type="InterPro" id="IPR015943">
    <property type="entry name" value="WD40/YVTN_repeat-like_dom_sf"/>
</dbReference>
<keyword evidence="5" id="KW-0963">Cytoplasm</keyword>
<dbReference type="PANTHER" id="PTHR19876:SF2">
    <property type="entry name" value="COATOMER SUBUNIT BETA"/>
    <property type="match status" value="1"/>
</dbReference>
<feature type="domain" description="COPA/B TPR" evidence="17">
    <location>
        <begin position="593"/>
        <end position="773"/>
    </location>
</feature>
<keyword evidence="4" id="KW-0813">Transport</keyword>
<keyword evidence="12" id="KW-0968">Cytoplasmic vesicle</keyword>
<evidence type="ECO:0000256" key="10">
    <source>
        <dbReference type="ARBA" id="ARBA00023034"/>
    </source>
</evidence>
<dbReference type="CDD" id="cd00200">
    <property type="entry name" value="WD40"/>
    <property type="match status" value="1"/>
</dbReference>
<dbReference type="InterPro" id="IPR050844">
    <property type="entry name" value="Coatomer_complex_subunit"/>
</dbReference>
<sequence length="795" mass="90173">MRLDFQRKLLSHTERVKAVDFHPTEPWVLASHYNGQVAIWNYATQSLVRSFEINDVPIRSCLFIARKGWFVCGSDDFQLRVYNYNTGEKVTQFEAHPDYIRALAVHPTQPFVLSCSDDTKIKAFNWEKNWKCVQTFEGHSRYVMSLAINPKDTNTFASCCLDGTVKVWNFGSPVANFTLQAHDRVVNYVSYYPAGDKPYLVTSGDDRLIKIWDYQTKACVRVLEGHTNNVSFAAFHPKFPLIISGGEDGTVKIWHTLSYSLIKSYNFSLDRAWCITQHKENGLISIGFDNGIITFSLGRDEPSVTMDTSGKIVWCDYNEVMSAMIRPVKEQVELSEGSPVALSVKELGTTELYPATLKHSPNGRFVSVCGNGDYIIYTALAWRNKAYGKALDFAWGYDSNVYATRVSDRSIEIFKNSKRSSVLDLSYPCDTIFGGFLLGVAGSDFICFYDWETHALARKIDVKPRNVYWDPEHRYVILACSNELYLLNFKSEVFYDAVANNVADEEEGVADSFEALADVPDSVVNGEWINDTFIYTTNNARLNYLIGDQTYKIANVEHSFYLLGYVARDARIYLTDRDMNVVSYSFNLATVRYQSFVLAGELENARNMLENIPEADREHLSDFLAKQGYKEAALELSSDNVQRFELAIEAKRLDIAAELARSFNDSLKWRALGDAALNAWDFALAQESFEKAQDYGSLLLLYTSSNNQEGLKELSKLTSELGISNTSFICSWLTNQPEKCLDVLRSSQRYAEASLFASTFKPEEVQNALPEWKSDLVAKHKERIAEALDDLEIKD</sequence>
<evidence type="ECO:0000256" key="15">
    <source>
        <dbReference type="PROSITE-ProRule" id="PRU00221"/>
    </source>
</evidence>
<dbReference type="Pfam" id="PF23953">
    <property type="entry name" value="TPR_COPA_B"/>
    <property type="match status" value="1"/>
</dbReference>
<evidence type="ECO:0000313" key="19">
    <source>
        <dbReference type="Proteomes" id="UP001212411"/>
    </source>
</evidence>
<dbReference type="Proteomes" id="UP001212411">
    <property type="component" value="Chromosome 2"/>
</dbReference>
<feature type="domain" description="COPA/B second beta-propeller" evidence="16">
    <location>
        <begin position="318"/>
        <end position="576"/>
    </location>
</feature>
<comment type="similarity">
    <text evidence="3">Belongs to the WD repeat COPB2 family.</text>
</comment>
<evidence type="ECO:0000256" key="6">
    <source>
        <dbReference type="ARBA" id="ARBA00022574"/>
    </source>
</evidence>
<dbReference type="InterPro" id="IPR020472">
    <property type="entry name" value="WD40_PAC1"/>
</dbReference>
<dbReference type="EMBL" id="CP115612">
    <property type="protein sequence ID" value="WBW73864.1"/>
    <property type="molecule type" value="Genomic_DNA"/>
</dbReference>
<feature type="repeat" description="WD" evidence="15">
    <location>
        <begin position="136"/>
        <end position="169"/>
    </location>
</feature>
<dbReference type="InterPro" id="IPR036322">
    <property type="entry name" value="WD40_repeat_dom_sf"/>
</dbReference>
<accession>A0AAF0AXI6</accession>
<protein>
    <recommendedName>
        <fullName evidence="14">Beta'-coat protein</fullName>
    </recommendedName>
</protein>
<dbReference type="SUPFAM" id="SSF101898">
    <property type="entry name" value="NHL repeat"/>
    <property type="match status" value="1"/>
</dbReference>
<keyword evidence="6 15" id="KW-0853">WD repeat</keyword>
<evidence type="ECO:0000256" key="3">
    <source>
        <dbReference type="ARBA" id="ARBA00010844"/>
    </source>
</evidence>
<dbReference type="GO" id="GO:0006886">
    <property type="term" value="P:intracellular protein transport"/>
    <property type="evidence" value="ECO:0007669"/>
    <property type="project" value="InterPro"/>
</dbReference>
<reference evidence="18 19" key="1">
    <citation type="journal article" date="2023" name="G3 (Bethesda)">
        <title>A high-quality reference genome for the fission yeast Schizosaccharomyces osmophilus.</title>
        <authorList>
            <person name="Jia G.S."/>
            <person name="Zhang W.C."/>
            <person name="Liang Y."/>
            <person name="Liu X.H."/>
            <person name="Rhind N."/>
            <person name="Pidoux A."/>
            <person name="Brysch-Herzberg M."/>
            <person name="Du L.L."/>
        </authorList>
    </citation>
    <scope>NUCLEOTIDE SEQUENCE [LARGE SCALE GENOMIC DNA]</scope>
    <source>
        <strain evidence="18 19">CBS 15793</strain>
    </source>
</reference>
<dbReference type="GO" id="GO:0006888">
    <property type="term" value="P:endoplasmic reticulum to Golgi vesicle-mediated transport"/>
    <property type="evidence" value="ECO:0007669"/>
    <property type="project" value="TreeGrafter"/>
</dbReference>
<feature type="repeat" description="WD" evidence="15">
    <location>
        <begin position="179"/>
        <end position="222"/>
    </location>
</feature>
<keyword evidence="11" id="KW-0472">Membrane</keyword>
<dbReference type="PROSITE" id="PS50294">
    <property type="entry name" value="WD_REPEATS_REGION"/>
    <property type="match status" value="4"/>
</dbReference>